<dbReference type="Proteomes" id="UP000790709">
    <property type="component" value="Unassembled WGS sequence"/>
</dbReference>
<accession>A0ACB8BXG2</accession>
<keyword evidence="1" id="KW-0648">Protein biosynthesis</keyword>
<gene>
    <name evidence="1" type="ORF">BV22DRAFT_1029021</name>
</gene>
<evidence type="ECO:0000313" key="1">
    <source>
        <dbReference type="EMBL" id="KAH7929840.1"/>
    </source>
</evidence>
<comment type="caution">
    <text evidence="1">The sequence shown here is derived from an EMBL/GenBank/DDBJ whole genome shotgun (WGS) entry which is preliminary data.</text>
</comment>
<keyword evidence="2" id="KW-1185">Reference proteome</keyword>
<keyword evidence="1" id="KW-0396">Initiation factor</keyword>
<sequence>MPGLTSIRMTGDKLEIVNQLVLPHTTEYIEINSIEQAHDAIKSMKIRGAPAIASLASLALVFHLSQALELSPTPEYLASPEALQGHVTPILDFLYTARPTAVNLGAATRRLNKTLQSSLVSGKHARAIAEDLIAEGRLIADEDESRNRKMSKWGGDWLVEEDKRNGGSGEVLNVLTVCNTGSLATSGYGTALGLITYLHESSKLGKAYYTQTAPYHQGSRLTALELKALQIPSVMICDTMVGSLFQHHKIHAVAVGADRVARNGDTANKIGTYNAAVLAARHKIPFIVVAPISTVDLDVADGASIPIEHRPPLEACLVRGALYPPSFDSQGNKQQAQVMITPSDLDGIYNPSFDVTPAELITAIVTEKGVAVKKEGESTFDLSGIV</sequence>
<protein>
    <submittedName>
        <fullName evidence="1">Translation initiation factor</fullName>
    </submittedName>
</protein>
<reference evidence="1" key="1">
    <citation type="journal article" date="2021" name="New Phytol.">
        <title>Evolutionary innovations through gain and loss of genes in the ectomycorrhizal Boletales.</title>
        <authorList>
            <person name="Wu G."/>
            <person name="Miyauchi S."/>
            <person name="Morin E."/>
            <person name="Kuo A."/>
            <person name="Drula E."/>
            <person name="Varga T."/>
            <person name="Kohler A."/>
            <person name="Feng B."/>
            <person name="Cao Y."/>
            <person name="Lipzen A."/>
            <person name="Daum C."/>
            <person name="Hundley H."/>
            <person name="Pangilinan J."/>
            <person name="Johnson J."/>
            <person name="Barry K."/>
            <person name="LaButti K."/>
            <person name="Ng V."/>
            <person name="Ahrendt S."/>
            <person name="Min B."/>
            <person name="Choi I.G."/>
            <person name="Park H."/>
            <person name="Plett J.M."/>
            <person name="Magnuson J."/>
            <person name="Spatafora J.W."/>
            <person name="Nagy L.G."/>
            <person name="Henrissat B."/>
            <person name="Grigoriev I.V."/>
            <person name="Yang Z.L."/>
            <person name="Xu J."/>
            <person name="Martin F.M."/>
        </authorList>
    </citation>
    <scope>NUCLEOTIDE SEQUENCE</scope>
    <source>
        <strain evidence="1">KUC20120723A-06</strain>
    </source>
</reference>
<dbReference type="EMBL" id="MU266337">
    <property type="protein sequence ID" value="KAH7929840.1"/>
    <property type="molecule type" value="Genomic_DNA"/>
</dbReference>
<name>A0ACB8BXG2_9AGAM</name>
<evidence type="ECO:0000313" key="2">
    <source>
        <dbReference type="Proteomes" id="UP000790709"/>
    </source>
</evidence>
<organism evidence="1 2">
    <name type="scientific">Leucogyrophana mollusca</name>
    <dbReference type="NCBI Taxonomy" id="85980"/>
    <lineage>
        <taxon>Eukaryota</taxon>
        <taxon>Fungi</taxon>
        <taxon>Dikarya</taxon>
        <taxon>Basidiomycota</taxon>
        <taxon>Agaricomycotina</taxon>
        <taxon>Agaricomycetes</taxon>
        <taxon>Agaricomycetidae</taxon>
        <taxon>Boletales</taxon>
        <taxon>Boletales incertae sedis</taxon>
        <taxon>Leucogyrophana</taxon>
    </lineage>
</organism>
<proteinExistence type="predicted"/>